<dbReference type="PATRIC" id="fig|759620.7.peg.1193"/>
<dbReference type="GO" id="GO:0019546">
    <property type="term" value="P:L-arginine deiminase pathway"/>
    <property type="evidence" value="ECO:0007669"/>
    <property type="project" value="TreeGrafter"/>
</dbReference>
<keyword evidence="5 9" id="KW-0808">Transferase</keyword>
<evidence type="ECO:0000256" key="1">
    <source>
        <dbReference type="ARBA" id="ARBA00005118"/>
    </source>
</evidence>
<dbReference type="STRING" id="759620.WS105_1231"/>
<keyword evidence="6 9" id="KW-0418">Kinase</keyword>
<accession>A0A075U0R7</accession>
<reference evidence="12" key="2">
    <citation type="submission" date="2014-08" db="EMBL/GenBank/DDBJ databases">
        <title>Complete genome of Weissella ceti strain WS74 isolated from diseased rainbow trout in Brazil.</title>
        <authorList>
            <person name="Figueiredo H.C.P."/>
            <person name="Leal C.A.G."/>
            <person name="Pereira F.L."/>
            <person name="Soares S.C."/>
            <person name="Dorella F.A."/>
            <person name="Carvalho A.F."/>
            <person name="Azevedo V.A.C."/>
        </authorList>
    </citation>
    <scope>NUCLEOTIDE SEQUENCE [LARGE SCALE GENOMIC DNA]</scope>
    <source>
        <strain evidence="12">WS74</strain>
    </source>
</reference>
<dbReference type="Proteomes" id="UP000029079">
    <property type="component" value="Chromosome"/>
</dbReference>
<evidence type="ECO:0000313" key="12">
    <source>
        <dbReference type="Proteomes" id="UP000029079"/>
    </source>
</evidence>
<dbReference type="GO" id="GO:0008804">
    <property type="term" value="F:carbamate kinase activity"/>
    <property type="evidence" value="ECO:0007669"/>
    <property type="project" value="UniProtKB-UniRule"/>
</dbReference>
<evidence type="ECO:0000256" key="4">
    <source>
        <dbReference type="ARBA" id="ARBA00022503"/>
    </source>
</evidence>
<feature type="domain" description="Aspartate/glutamate/uridylate kinase" evidence="10">
    <location>
        <begin position="3"/>
        <end position="290"/>
    </location>
</feature>
<dbReference type="SUPFAM" id="SSF53633">
    <property type="entry name" value="Carbamate kinase-like"/>
    <property type="match status" value="1"/>
</dbReference>
<dbReference type="RefSeq" id="WP_009765113.1">
    <property type="nucleotide sequence ID" value="NZ_CP009223.1"/>
</dbReference>
<evidence type="ECO:0000256" key="3">
    <source>
        <dbReference type="ARBA" id="ARBA00013070"/>
    </source>
</evidence>
<comment type="pathway">
    <text evidence="1">Metabolic intermediate metabolism; carbamoyl phosphate degradation; CO(2) and NH(3) from carbamoyl phosphate: step 1/1.</text>
</comment>
<keyword evidence="12" id="KW-1185">Reference proteome</keyword>
<dbReference type="InterPro" id="IPR001048">
    <property type="entry name" value="Asp/Glu/Uridylate_kinase"/>
</dbReference>
<evidence type="ECO:0000313" key="11">
    <source>
        <dbReference type="EMBL" id="AIM63486.1"/>
    </source>
</evidence>
<dbReference type="CDD" id="cd04235">
    <property type="entry name" value="AAK_CK"/>
    <property type="match status" value="1"/>
</dbReference>
<comment type="similarity">
    <text evidence="2 9">Belongs to the carbamate kinase family.</text>
</comment>
<dbReference type="UniPathway" id="UPA00996">
    <property type="reaction ID" value="UER00366"/>
</dbReference>
<evidence type="ECO:0000256" key="7">
    <source>
        <dbReference type="ARBA" id="ARBA00048467"/>
    </source>
</evidence>
<proteinExistence type="inferred from homology"/>
<dbReference type="PRINTS" id="PR01469">
    <property type="entry name" value="CARBMTKINASE"/>
</dbReference>
<dbReference type="PIRSF" id="PIRSF000723">
    <property type="entry name" value="Carbamate_kin"/>
    <property type="match status" value="1"/>
</dbReference>
<gene>
    <name evidence="11" type="ORF">WS74_1237</name>
</gene>
<reference evidence="11 12" key="1">
    <citation type="journal article" date="2014" name="Genome Announc.">
        <title>Complete Genome Sequences of Fish Pathogenic Weissella ceti Strains WS74 and WS105.</title>
        <authorList>
            <person name="Figueiredo H.C."/>
            <person name="Leal C.A."/>
            <person name="Dorella F.A."/>
            <person name="Carvalho A.F."/>
            <person name="Soares S.C."/>
            <person name="Pereira F.L."/>
            <person name="Azevedo V.A."/>
        </authorList>
    </citation>
    <scope>NUCLEOTIDE SEQUENCE [LARGE SCALE GENOMIC DNA]</scope>
    <source>
        <strain evidence="11 12">WS74</strain>
    </source>
</reference>
<dbReference type="EMBL" id="CP009223">
    <property type="protein sequence ID" value="AIM63486.1"/>
    <property type="molecule type" value="Genomic_DNA"/>
</dbReference>
<dbReference type="KEGG" id="wct:WS74_1237"/>
<dbReference type="GO" id="GO:0005829">
    <property type="term" value="C:cytosol"/>
    <property type="evidence" value="ECO:0007669"/>
    <property type="project" value="TreeGrafter"/>
</dbReference>
<dbReference type="KEGG" id="wce:WS08_1168"/>
<evidence type="ECO:0000256" key="6">
    <source>
        <dbReference type="ARBA" id="ARBA00022777"/>
    </source>
</evidence>
<dbReference type="PANTHER" id="PTHR30409:SF1">
    <property type="entry name" value="CARBAMATE KINASE-RELATED"/>
    <property type="match status" value="1"/>
</dbReference>
<dbReference type="InterPro" id="IPR036393">
    <property type="entry name" value="AceGlu_kinase-like_sf"/>
</dbReference>
<sequence length="311" mass="33238">MQKRVIFALGGNAILTNDASAAAQQAALKATAKKLANYVQTHDGTQLVITHGNGPQVGNLMLQQTANPSEKNPAMPLDTVGAMTQGEIGYWLANALNDELPNNNVAALFTRTLVDKNNPAFQHPTKPIGQFYNQEEVAALQAEHPEWQFVEDAGRGFRRVVPSPEPIGIVEASAVEALANAGEILIAGGGGGVPVIRENNQYVGVEAVIDKDFTSAKLAEVVEADELIILTAIDQAMINFGKEDQQALGTVSVNEMKRHVDDNQFAAGSMKPKILALLSFVERTGKPAIMTSLDNVGDYEDNGRATIIVPD</sequence>
<dbReference type="AlphaFoldDB" id="A0A075U0R7"/>
<evidence type="ECO:0000256" key="5">
    <source>
        <dbReference type="ARBA" id="ARBA00022679"/>
    </source>
</evidence>
<dbReference type="PANTHER" id="PTHR30409">
    <property type="entry name" value="CARBAMATE KINASE"/>
    <property type="match status" value="1"/>
</dbReference>
<dbReference type="InterPro" id="IPR003964">
    <property type="entry name" value="Carb_kinase"/>
</dbReference>
<name>A0A075U0R7_9LACO</name>
<evidence type="ECO:0000256" key="2">
    <source>
        <dbReference type="ARBA" id="ARBA00011066"/>
    </source>
</evidence>
<evidence type="ECO:0000256" key="9">
    <source>
        <dbReference type="PIRNR" id="PIRNR000723"/>
    </source>
</evidence>
<dbReference type="KEGG" id="wci:WS105_1231"/>
<dbReference type="FunFam" id="3.40.1160.10:FF:000007">
    <property type="entry name" value="Carbamate kinase"/>
    <property type="match status" value="1"/>
</dbReference>
<organism evidence="11 12">
    <name type="scientific">Weissella ceti</name>
    <dbReference type="NCBI Taxonomy" id="759620"/>
    <lineage>
        <taxon>Bacteria</taxon>
        <taxon>Bacillati</taxon>
        <taxon>Bacillota</taxon>
        <taxon>Bacilli</taxon>
        <taxon>Lactobacillales</taxon>
        <taxon>Lactobacillaceae</taxon>
        <taxon>Weissella</taxon>
    </lineage>
</organism>
<evidence type="ECO:0000256" key="8">
    <source>
        <dbReference type="NCBIfam" id="TIGR00746"/>
    </source>
</evidence>
<dbReference type="NCBIfam" id="TIGR00746">
    <property type="entry name" value="arcC"/>
    <property type="match status" value="1"/>
</dbReference>
<protein>
    <recommendedName>
        <fullName evidence="3 8">Carbamate kinase</fullName>
    </recommendedName>
</protein>
<dbReference type="NCBIfam" id="NF009007">
    <property type="entry name" value="PRK12352.1"/>
    <property type="match status" value="1"/>
</dbReference>
<dbReference type="OrthoDB" id="9766717at2"/>
<dbReference type="Gene3D" id="3.40.1160.10">
    <property type="entry name" value="Acetylglutamate kinase-like"/>
    <property type="match status" value="1"/>
</dbReference>
<comment type="catalytic activity">
    <reaction evidence="7">
        <text>hydrogencarbonate + NH4(+) + ATP = carbamoyl phosphate + ADP + H2O + H(+)</text>
        <dbReference type="Rhea" id="RHEA:10152"/>
        <dbReference type="ChEBI" id="CHEBI:15377"/>
        <dbReference type="ChEBI" id="CHEBI:15378"/>
        <dbReference type="ChEBI" id="CHEBI:17544"/>
        <dbReference type="ChEBI" id="CHEBI:28938"/>
        <dbReference type="ChEBI" id="CHEBI:30616"/>
        <dbReference type="ChEBI" id="CHEBI:58228"/>
        <dbReference type="ChEBI" id="CHEBI:456216"/>
        <dbReference type="EC" id="2.7.2.2"/>
    </reaction>
</comment>
<evidence type="ECO:0000259" key="10">
    <source>
        <dbReference type="Pfam" id="PF00696"/>
    </source>
</evidence>
<dbReference type="Pfam" id="PF00696">
    <property type="entry name" value="AA_kinase"/>
    <property type="match status" value="1"/>
</dbReference>
<keyword evidence="4" id="KW-0056">Arginine metabolism</keyword>